<name>A0AAN5D818_9BILA</name>
<comment type="caution">
    <text evidence="1">The sequence shown here is derived from an EMBL/GenBank/DDBJ whole genome shotgun (WGS) entry which is preliminary data.</text>
</comment>
<accession>A0AAN5D818</accession>
<evidence type="ECO:0000313" key="1">
    <source>
        <dbReference type="EMBL" id="GMR57355.1"/>
    </source>
</evidence>
<feature type="non-terminal residue" evidence="1">
    <location>
        <position position="1"/>
    </location>
</feature>
<sequence length="109" mass="12398">GNLSRKTSTMRRKDEIQIGKLQRKFQSIAQLQAIIPADCTLTMMFWECLLSERDFLMHTLVLPVLLAPDRPCLSLEHVSVRLDSGVKMRTINDVLRGCLEGRVGELKSE</sequence>
<dbReference type="AlphaFoldDB" id="A0AAN5D818"/>
<gene>
    <name evidence="1" type="ORF">PMAYCL1PPCAC_27550</name>
</gene>
<dbReference type="EMBL" id="BTRK01000006">
    <property type="protein sequence ID" value="GMR57355.1"/>
    <property type="molecule type" value="Genomic_DNA"/>
</dbReference>
<organism evidence="1 2">
    <name type="scientific">Pristionchus mayeri</name>
    <dbReference type="NCBI Taxonomy" id="1317129"/>
    <lineage>
        <taxon>Eukaryota</taxon>
        <taxon>Metazoa</taxon>
        <taxon>Ecdysozoa</taxon>
        <taxon>Nematoda</taxon>
        <taxon>Chromadorea</taxon>
        <taxon>Rhabditida</taxon>
        <taxon>Rhabditina</taxon>
        <taxon>Diplogasteromorpha</taxon>
        <taxon>Diplogasteroidea</taxon>
        <taxon>Neodiplogasteridae</taxon>
        <taxon>Pristionchus</taxon>
    </lineage>
</organism>
<evidence type="ECO:0000313" key="2">
    <source>
        <dbReference type="Proteomes" id="UP001328107"/>
    </source>
</evidence>
<reference evidence="2" key="1">
    <citation type="submission" date="2022-10" db="EMBL/GenBank/DDBJ databases">
        <title>Genome assembly of Pristionchus species.</title>
        <authorList>
            <person name="Yoshida K."/>
            <person name="Sommer R.J."/>
        </authorList>
    </citation>
    <scope>NUCLEOTIDE SEQUENCE [LARGE SCALE GENOMIC DNA]</scope>
    <source>
        <strain evidence="2">RS5460</strain>
    </source>
</reference>
<proteinExistence type="predicted"/>
<protein>
    <submittedName>
        <fullName evidence="1">Uncharacterized protein</fullName>
    </submittedName>
</protein>
<dbReference type="Proteomes" id="UP001328107">
    <property type="component" value="Unassembled WGS sequence"/>
</dbReference>
<keyword evidence="2" id="KW-1185">Reference proteome</keyword>